<comment type="caution">
    <text evidence="1">The sequence shown here is derived from an EMBL/GenBank/DDBJ whole genome shotgun (WGS) entry which is preliminary data.</text>
</comment>
<name>A0ABR2ZBL0_9AGAR</name>
<evidence type="ECO:0000313" key="2">
    <source>
        <dbReference type="Proteomes" id="UP001437256"/>
    </source>
</evidence>
<proteinExistence type="predicted"/>
<sequence>MSSLQQQAHTYQFDELPTELWTTIVSLLSRGDLQRFCLANRFCYLVTTPLLYRKLRFKTSKALDLALPFWNRNENIDVNLPVKVPSLPTDIPLLPGVSEMVETIALGSPVFTSGDTSDYLNFYQPNLFALLHSFTRVCTLYMTSCYFPVEELRNVIPSLPSLRDVCLFDIQALSSSHRRRLIWEGDTEFIIEEDPTPPTSPVTHDDAMPERGPFRSYLDDLSFHVTFELRRVEFLELNDDSLEREGNIHIITRMLMSAGLSSVSLDLDVLKRVLAYAPRHVVGWTGAIPSRCLKEFSLVGSESTDMQCWVEDEMQKWIISPGWALAITRILQPSDSNITTLRLCDGRSSHFGGLEYGLKLRNMHTYQGCIAFLRSVLDGSPSNALQHLRTHSCPAGQGEWSALGGLASLIPCVETFEFDVEPFYEINTEFLEKLGPEVLYLWCNLGEVHIIHMRAYREVYEDRMTRQKRVDKLESILAGDTLEEWAMLCPELVLVEFSGLSFVHFERKDGEWKKERQPMWNEPWREKEERSPPRFFKRRRGLDMAYHYSRFGAGTSEQERQILECIDLT</sequence>
<keyword evidence="2" id="KW-1185">Reference proteome</keyword>
<organism evidence="1 2">
    <name type="scientific">Marasmius tenuissimus</name>
    <dbReference type="NCBI Taxonomy" id="585030"/>
    <lineage>
        <taxon>Eukaryota</taxon>
        <taxon>Fungi</taxon>
        <taxon>Dikarya</taxon>
        <taxon>Basidiomycota</taxon>
        <taxon>Agaricomycotina</taxon>
        <taxon>Agaricomycetes</taxon>
        <taxon>Agaricomycetidae</taxon>
        <taxon>Agaricales</taxon>
        <taxon>Marasmiineae</taxon>
        <taxon>Marasmiaceae</taxon>
        <taxon>Marasmius</taxon>
    </lineage>
</organism>
<reference evidence="1 2" key="1">
    <citation type="submission" date="2024-05" db="EMBL/GenBank/DDBJ databases">
        <title>A draft genome resource for the thread blight pathogen Marasmius tenuissimus strain MS-2.</title>
        <authorList>
            <person name="Yulfo-Soto G.E."/>
            <person name="Baruah I.K."/>
            <person name="Amoako-Attah I."/>
            <person name="Bukari Y."/>
            <person name="Meinhardt L.W."/>
            <person name="Bailey B.A."/>
            <person name="Cohen S.P."/>
        </authorList>
    </citation>
    <scope>NUCLEOTIDE SEQUENCE [LARGE SCALE GENOMIC DNA]</scope>
    <source>
        <strain evidence="1 2">MS-2</strain>
    </source>
</reference>
<evidence type="ECO:0000313" key="1">
    <source>
        <dbReference type="EMBL" id="KAL0058720.1"/>
    </source>
</evidence>
<dbReference type="EMBL" id="JBBXMP010000282">
    <property type="protein sequence ID" value="KAL0058720.1"/>
    <property type="molecule type" value="Genomic_DNA"/>
</dbReference>
<evidence type="ECO:0008006" key="3">
    <source>
        <dbReference type="Google" id="ProtNLM"/>
    </source>
</evidence>
<gene>
    <name evidence="1" type="ORF">AAF712_014603</name>
</gene>
<accession>A0ABR2ZBL0</accession>
<dbReference type="Proteomes" id="UP001437256">
    <property type="component" value="Unassembled WGS sequence"/>
</dbReference>
<protein>
    <recommendedName>
        <fullName evidence="3">F-box domain-containing protein</fullName>
    </recommendedName>
</protein>